<organism evidence="5 6">
    <name type="scientific">Aurantiacibacter xanthus</name>
    <dbReference type="NCBI Taxonomy" id="1784712"/>
    <lineage>
        <taxon>Bacteria</taxon>
        <taxon>Pseudomonadati</taxon>
        <taxon>Pseudomonadota</taxon>
        <taxon>Alphaproteobacteria</taxon>
        <taxon>Sphingomonadales</taxon>
        <taxon>Erythrobacteraceae</taxon>
        <taxon>Aurantiacibacter</taxon>
    </lineage>
</organism>
<dbReference type="InterPro" id="IPR016032">
    <property type="entry name" value="Sig_transdc_resp-reg_C-effctor"/>
</dbReference>
<dbReference type="GO" id="GO:0003677">
    <property type="term" value="F:DNA binding"/>
    <property type="evidence" value="ECO:0007669"/>
    <property type="project" value="UniProtKB-KW"/>
</dbReference>
<keyword evidence="3" id="KW-0804">Transcription</keyword>
<dbReference type="SMART" id="SM00421">
    <property type="entry name" value="HTH_LUXR"/>
    <property type="match status" value="1"/>
</dbReference>
<dbReference type="Gene3D" id="3.40.50.2300">
    <property type="match status" value="1"/>
</dbReference>
<sequence>MVAQAQGMAPLDRIYVIDSDSRRRAQIAKMSYEVGLHAEPCQDLDEFAKLVRRDGYVLSADNDGTATIAEVMRTTQAVEFSLPASVYSEDPSPQRIVSAMLNGALNYHVWPLTKEDLKRAVTMTPEQLSLARLRSKQSAANSAISQLSPREVDVLRQMTRGHCNKVIALNLGISPRTVEIHRANLLKKLPMQSTSDAIRIGIYAGLDED</sequence>
<dbReference type="PROSITE" id="PS50043">
    <property type="entry name" value="HTH_LUXR_2"/>
    <property type="match status" value="1"/>
</dbReference>
<comment type="caution">
    <text evidence="5">The sequence shown here is derived from an EMBL/GenBank/DDBJ whole genome shotgun (WGS) entry which is preliminary data.</text>
</comment>
<dbReference type="EMBL" id="QXFM01000057">
    <property type="protein sequence ID" value="RIV89737.1"/>
    <property type="molecule type" value="Genomic_DNA"/>
</dbReference>
<evidence type="ECO:0000256" key="3">
    <source>
        <dbReference type="ARBA" id="ARBA00023163"/>
    </source>
</evidence>
<dbReference type="PANTHER" id="PTHR44688:SF16">
    <property type="entry name" value="DNA-BINDING TRANSCRIPTIONAL ACTIVATOR DEVR_DOSR"/>
    <property type="match status" value="1"/>
</dbReference>
<dbReference type="PROSITE" id="PS00622">
    <property type="entry name" value="HTH_LUXR_1"/>
    <property type="match status" value="1"/>
</dbReference>
<evidence type="ECO:0000259" key="4">
    <source>
        <dbReference type="PROSITE" id="PS50043"/>
    </source>
</evidence>
<dbReference type="CDD" id="cd06170">
    <property type="entry name" value="LuxR_C_like"/>
    <property type="match status" value="1"/>
</dbReference>
<protein>
    <recommendedName>
        <fullName evidence="4">HTH luxR-type domain-containing protein</fullName>
    </recommendedName>
</protein>
<keyword evidence="2" id="KW-0238">DNA-binding</keyword>
<dbReference type="AlphaFoldDB" id="A0A3A1P823"/>
<accession>A0A3A1P823</accession>
<dbReference type="InterPro" id="IPR000792">
    <property type="entry name" value="Tscrpt_reg_LuxR_C"/>
</dbReference>
<keyword evidence="1" id="KW-0805">Transcription regulation</keyword>
<feature type="domain" description="HTH luxR-type" evidence="4">
    <location>
        <begin position="140"/>
        <end position="205"/>
    </location>
</feature>
<evidence type="ECO:0000313" key="6">
    <source>
        <dbReference type="Proteomes" id="UP000265366"/>
    </source>
</evidence>
<name>A0A3A1P823_9SPHN</name>
<dbReference type="PANTHER" id="PTHR44688">
    <property type="entry name" value="DNA-BINDING TRANSCRIPTIONAL ACTIVATOR DEVR_DOSR"/>
    <property type="match status" value="1"/>
</dbReference>
<reference evidence="5 6" key="1">
    <citation type="submission" date="2018-08" db="EMBL/GenBank/DDBJ databases">
        <title>Erythrobacter zhengii sp.nov., a bacterium isolated from deep-sea sediment.</title>
        <authorList>
            <person name="Fang C."/>
            <person name="Wu Y.-H."/>
            <person name="Sun C."/>
            <person name="Wang H."/>
            <person name="Cheng H."/>
            <person name="Meng F.-X."/>
            <person name="Wang C.-S."/>
            <person name="Xu X.-W."/>
        </authorList>
    </citation>
    <scope>NUCLEOTIDE SEQUENCE [LARGE SCALE GENOMIC DNA]</scope>
    <source>
        <strain evidence="5 6">CCTCC AB 2015396</strain>
    </source>
</reference>
<dbReference type="GO" id="GO:0006355">
    <property type="term" value="P:regulation of DNA-templated transcription"/>
    <property type="evidence" value="ECO:0007669"/>
    <property type="project" value="InterPro"/>
</dbReference>
<dbReference type="SUPFAM" id="SSF46894">
    <property type="entry name" value="C-terminal effector domain of the bipartite response regulators"/>
    <property type="match status" value="1"/>
</dbReference>
<dbReference type="InterPro" id="IPR011006">
    <property type="entry name" value="CheY-like_superfamily"/>
</dbReference>
<dbReference type="OrthoDB" id="9782655at2"/>
<dbReference type="Proteomes" id="UP000265366">
    <property type="component" value="Unassembled WGS sequence"/>
</dbReference>
<dbReference type="Pfam" id="PF00196">
    <property type="entry name" value="GerE"/>
    <property type="match status" value="1"/>
</dbReference>
<evidence type="ECO:0000313" key="5">
    <source>
        <dbReference type="EMBL" id="RIV89737.1"/>
    </source>
</evidence>
<dbReference type="PRINTS" id="PR00038">
    <property type="entry name" value="HTHLUXR"/>
</dbReference>
<gene>
    <name evidence="5" type="ORF">D2V17_05575</name>
</gene>
<dbReference type="SUPFAM" id="SSF52172">
    <property type="entry name" value="CheY-like"/>
    <property type="match status" value="1"/>
</dbReference>
<evidence type="ECO:0000256" key="1">
    <source>
        <dbReference type="ARBA" id="ARBA00023015"/>
    </source>
</evidence>
<keyword evidence="6" id="KW-1185">Reference proteome</keyword>
<proteinExistence type="predicted"/>
<evidence type="ECO:0000256" key="2">
    <source>
        <dbReference type="ARBA" id="ARBA00023125"/>
    </source>
</evidence>